<dbReference type="EMBL" id="HM242243">
    <property type="protein sequence ID" value="ADJ53199.1"/>
    <property type="molecule type" value="Genomic_DNA"/>
</dbReference>
<dbReference type="RefSeq" id="YP_004301498.1">
    <property type="nucleotide sequence ID" value="NC_015253.1"/>
</dbReference>
<keyword evidence="2" id="KW-1185">Reference proteome</keyword>
<dbReference type="GeneID" id="10359195"/>
<protein>
    <submittedName>
        <fullName evidence="1">Gp164</fullName>
    </submittedName>
</protein>
<sequence>MKTRLTLVTSLNGALTDEQGAPLFKSRSAGDVLVIPEEYYGTYKETEDVTVLCVKKENNNKEWLEASIGTFTSEDLVNVIPNVEMYEALIASNIKFDNVVVEVRHENVAEYKGYLPVASIGRMTRQYKDLQAYKANANLSVLSFTHGEALEDYQPEKYDFSDSSLGVVDALNYAFILEGISAVCTPTVSDRVAFINDLTAVTVRYVVRGQDFKIVKGTEILYNYEPTTYPSSIPTDEIVEKVLQAINTEWKTKRGGVK</sequence>
<organism evidence="1 2">
    <name type="scientific">Brochothrix phage A9</name>
    <dbReference type="NCBI Taxonomy" id="857312"/>
    <lineage>
        <taxon>Viruses</taxon>
        <taxon>Duplodnaviria</taxon>
        <taxon>Heunggongvirae</taxon>
        <taxon>Uroviricota</taxon>
        <taxon>Caudoviricetes</taxon>
        <taxon>Herelleviridae</taxon>
        <taxon>Klumppvirus</taxon>
        <taxon>Klumppvirus A9</taxon>
    </lineage>
</organism>
<accession>D9J0W2</accession>
<evidence type="ECO:0000313" key="1">
    <source>
        <dbReference type="EMBL" id="ADJ53199.1"/>
    </source>
</evidence>
<reference evidence="1 2" key="1">
    <citation type="journal article" date="2010" name="J. Bacteriol.">
        <title>Brochothrix thermosphacta bacteriophages feature heterogeneous and highly mosaic genomes and utilize unique prophage insertion sites.</title>
        <authorList>
            <person name="Kilcher S."/>
            <person name="Loessner M.J."/>
            <person name="Klumpp J."/>
        </authorList>
    </citation>
    <scope>NUCLEOTIDE SEQUENCE [LARGE SCALE GENOMIC DNA]</scope>
</reference>
<dbReference type="KEGG" id="vg:10359195"/>
<dbReference type="Proteomes" id="UP000000331">
    <property type="component" value="Segment"/>
</dbReference>
<evidence type="ECO:0000313" key="2">
    <source>
        <dbReference type="Proteomes" id="UP000000331"/>
    </source>
</evidence>
<name>D9J0W2_9CAUD</name>
<proteinExistence type="predicted"/>